<dbReference type="CDD" id="cd14342">
    <property type="entry name" value="UBA_TAP-C"/>
    <property type="match status" value="1"/>
</dbReference>
<dbReference type="CDD" id="cd00780">
    <property type="entry name" value="NTF2"/>
    <property type="match status" value="1"/>
</dbReference>
<dbReference type="InterPro" id="IPR005637">
    <property type="entry name" value="TAP_C_dom"/>
</dbReference>
<evidence type="ECO:0008006" key="14">
    <source>
        <dbReference type="Google" id="ProtNLM"/>
    </source>
</evidence>
<dbReference type="InterPro" id="IPR032710">
    <property type="entry name" value="NTF2-like_dom_sf"/>
</dbReference>
<dbReference type="InterPro" id="IPR012677">
    <property type="entry name" value="Nucleotide-bd_a/b_plait_sf"/>
</dbReference>
<dbReference type="InterPro" id="IPR032675">
    <property type="entry name" value="LRR_dom_sf"/>
</dbReference>
<evidence type="ECO:0000256" key="4">
    <source>
        <dbReference type="ARBA" id="ARBA00022614"/>
    </source>
</evidence>
<name>A0AAN9W1K4_9ORTH</name>
<dbReference type="Gene3D" id="3.10.450.50">
    <property type="match status" value="1"/>
</dbReference>
<keyword evidence="6" id="KW-0509">mRNA transport</keyword>
<dbReference type="FunFam" id="1.10.8.10:FF:000018">
    <property type="entry name" value="Nuclear RNA export factor 1"/>
    <property type="match status" value="1"/>
</dbReference>
<dbReference type="EMBL" id="JAZDUA010000119">
    <property type="protein sequence ID" value="KAK7867453.1"/>
    <property type="molecule type" value="Genomic_DNA"/>
</dbReference>
<dbReference type="PANTHER" id="PTHR10662:SF22">
    <property type="entry name" value="NUCLEAR RNA EXPORT FACTOR 1"/>
    <property type="match status" value="1"/>
</dbReference>
<proteinExistence type="inferred from homology"/>
<evidence type="ECO:0000313" key="13">
    <source>
        <dbReference type="Proteomes" id="UP001378592"/>
    </source>
</evidence>
<accession>A0AAN9W1K4</accession>
<evidence type="ECO:0000313" key="12">
    <source>
        <dbReference type="EMBL" id="KAK7867453.1"/>
    </source>
</evidence>
<dbReference type="Gene3D" id="1.10.8.10">
    <property type="entry name" value="DNA helicase RuvA subunit, C-terminal domain"/>
    <property type="match status" value="1"/>
</dbReference>
<dbReference type="SUPFAM" id="SSF54427">
    <property type="entry name" value="NTF2-like"/>
    <property type="match status" value="1"/>
</dbReference>
<evidence type="ECO:0000256" key="5">
    <source>
        <dbReference type="ARBA" id="ARBA00022737"/>
    </source>
</evidence>
<reference evidence="12 13" key="1">
    <citation type="submission" date="2024-03" db="EMBL/GenBank/DDBJ databases">
        <title>The genome assembly and annotation of the cricket Gryllus longicercus Weissman &amp; Gray.</title>
        <authorList>
            <person name="Szrajer S."/>
            <person name="Gray D."/>
            <person name="Ylla G."/>
        </authorList>
    </citation>
    <scope>NUCLEOTIDE SEQUENCE [LARGE SCALE GENOMIC DNA]</scope>
    <source>
        <strain evidence="12">DAG 2021-001</strain>
        <tissue evidence="12">Whole body minus gut</tissue>
    </source>
</reference>
<protein>
    <recommendedName>
        <fullName evidence="14">Nuclear RNA export factor 1</fullName>
    </recommendedName>
</protein>
<dbReference type="InterPro" id="IPR057125">
    <property type="entry name" value="NXF1/2/3/5-like_LRR"/>
</dbReference>
<dbReference type="FunFam" id="3.10.450.50:FF:000004">
    <property type="entry name" value="Nuclear RNA export factor 1"/>
    <property type="match status" value="1"/>
</dbReference>
<dbReference type="GO" id="GO:0005737">
    <property type="term" value="C:cytoplasm"/>
    <property type="evidence" value="ECO:0007669"/>
    <property type="project" value="InterPro"/>
</dbReference>
<feature type="domain" description="TAP-C" evidence="11">
    <location>
        <begin position="596"/>
        <end position="650"/>
    </location>
</feature>
<evidence type="ECO:0000256" key="6">
    <source>
        <dbReference type="ARBA" id="ARBA00022816"/>
    </source>
</evidence>
<keyword evidence="5" id="KW-0677">Repeat</keyword>
<evidence type="ECO:0000256" key="8">
    <source>
        <dbReference type="ARBA" id="ARBA00023242"/>
    </source>
</evidence>
<evidence type="ECO:0000256" key="7">
    <source>
        <dbReference type="ARBA" id="ARBA00022884"/>
    </source>
</evidence>
<dbReference type="GO" id="GO:0003723">
    <property type="term" value="F:RNA binding"/>
    <property type="evidence" value="ECO:0007669"/>
    <property type="project" value="UniProtKB-KW"/>
</dbReference>
<sequence length="650" mass="73100">MPKRNNRAQLNRGSWKQIVWANEEPSRYYYEHDDRGSDTTRRVSILSKNRISKFGNRKRDNDVPGRGRLDDDDVEMAGAAFMAAKAGRYKGYIPKGGPGPSRDRVGPRNRGGRHVQIANGPGSSSYPLQDADKWYKILIPYGGKYEKSYVLRILLSYVSPFVFVPIAYRITNNDVSFYVDDHKAAQILSKANKKITATDGFKLIVKAFPGVPHVSVDDRYKEKLLAAMRGRYNAETKALDLRKFHTDQNLVDDVLVATFRPSVLSVIVDLIAEHIPELVGLNLDENKLFTLEPLVPLAKKTPNLSVLHLGKNRIPNIRRLDCLKGLKLLELFLDGNPMCDKFTEESVYVSEVRKIFPKVIRLDGAVLPPPIVFDVSEEVKLPPYVVSFVCSPEGQQVAKQFLEQYFNIYDSDNRQAIGDAYHENAHFSLAITLPKGDGNHKLNQYMPDNRNLMRVRDANRRMKLLINGKENIISKLKELPLTKHDLASFTVDLPIFNPQLMFLNISGIFIERKLHLPTRYFSRTFVIVPLGGGFVIINDLLNITNATEKQAKAAFTKPIVETPVTSPVATPVVSPVASPPVATASVVPAVPVVPDDVKEQMVVAMCQQTTMNPLWSRKCLEENQWNFNAAVAVFTQLHSEQKVPPEAFVQ</sequence>
<dbReference type="Gene3D" id="3.30.70.330">
    <property type="match status" value="1"/>
</dbReference>
<dbReference type="SUPFAM" id="SSF52058">
    <property type="entry name" value="L domain-like"/>
    <property type="match status" value="1"/>
</dbReference>
<dbReference type="PROSITE" id="PS51450">
    <property type="entry name" value="LRR"/>
    <property type="match status" value="2"/>
</dbReference>
<keyword evidence="13" id="KW-1185">Reference proteome</keyword>
<organism evidence="12 13">
    <name type="scientific">Gryllus longicercus</name>
    <dbReference type="NCBI Taxonomy" id="2509291"/>
    <lineage>
        <taxon>Eukaryota</taxon>
        <taxon>Metazoa</taxon>
        <taxon>Ecdysozoa</taxon>
        <taxon>Arthropoda</taxon>
        <taxon>Hexapoda</taxon>
        <taxon>Insecta</taxon>
        <taxon>Pterygota</taxon>
        <taxon>Neoptera</taxon>
        <taxon>Polyneoptera</taxon>
        <taxon>Orthoptera</taxon>
        <taxon>Ensifera</taxon>
        <taxon>Gryllidea</taxon>
        <taxon>Grylloidea</taxon>
        <taxon>Gryllidae</taxon>
        <taxon>Gryllinae</taxon>
        <taxon>Gryllus</taxon>
    </lineage>
</organism>
<evidence type="ECO:0000259" key="11">
    <source>
        <dbReference type="PROSITE" id="PS51281"/>
    </source>
</evidence>
<dbReference type="PROSITE" id="PS51281">
    <property type="entry name" value="TAP_C"/>
    <property type="match status" value="1"/>
</dbReference>
<evidence type="ECO:0000256" key="9">
    <source>
        <dbReference type="SAM" id="MobiDB-lite"/>
    </source>
</evidence>
<dbReference type="AlphaFoldDB" id="A0AAN9W1K4"/>
<gene>
    <name evidence="12" type="ORF">R5R35_009764</name>
</gene>
<dbReference type="Pfam" id="PF22602">
    <property type="entry name" value="NXF_NTF2"/>
    <property type="match status" value="1"/>
</dbReference>
<dbReference type="Gene3D" id="3.80.10.10">
    <property type="entry name" value="Ribonuclease Inhibitor"/>
    <property type="match status" value="1"/>
</dbReference>
<dbReference type="GO" id="GO:0016973">
    <property type="term" value="P:poly(A)+ mRNA export from nucleus"/>
    <property type="evidence" value="ECO:0007669"/>
    <property type="project" value="TreeGrafter"/>
</dbReference>
<dbReference type="InterPro" id="IPR002075">
    <property type="entry name" value="NTF2_dom"/>
</dbReference>
<keyword evidence="4" id="KW-0433">Leucine-rich repeat</keyword>
<comment type="similarity">
    <text evidence="2">Belongs to the NXF family.</text>
</comment>
<comment type="subcellular location">
    <subcellularLocation>
        <location evidence="1">Nucleus</location>
        <location evidence="1">Nucleoplasm</location>
    </subcellularLocation>
</comment>
<feature type="region of interest" description="Disordered" evidence="9">
    <location>
        <begin position="92"/>
        <end position="123"/>
    </location>
</feature>
<dbReference type="FunFam" id="3.80.10.10:FF:000384">
    <property type="entry name" value="Nuclear RNA export factor 1"/>
    <property type="match status" value="1"/>
</dbReference>
<dbReference type="SUPFAM" id="SSF54928">
    <property type="entry name" value="RNA-binding domain, RBD"/>
    <property type="match status" value="1"/>
</dbReference>
<dbReference type="SUPFAM" id="SSF46934">
    <property type="entry name" value="UBA-like"/>
    <property type="match status" value="1"/>
</dbReference>
<dbReference type="SMART" id="SM00804">
    <property type="entry name" value="TAP_C"/>
    <property type="match status" value="1"/>
</dbReference>
<keyword evidence="3" id="KW-0813">Transport</keyword>
<evidence type="ECO:0000256" key="1">
    <source>
        <dbReference type="ARBA" id="ARBA00004642"/>
    </source>
</evidence>
<dbReference type="Proteomes" id="UP001378592">
    <property type="component" value="Unassembled WGS sequence"/>
</dbReference>
<dbReference type="Pfam" id="PF09162">
    <property type="entry name" value="Tap-RNA_bind"/>
    <property type="match status" value="1"/>
</dbReference>
<dbReference type="Pfam" id="PF03943">
    <property type="entry name" value="TAP_C"/>
    <property type="match status" value="1"/>
</dbReference>
<dbReference type="InterPro" id="IPR015245">
    <property type="entry name" value="Tap_RNA-bd"/>
</dbReference>
<evidence type="ECO:0000256" key="2">
    <source>
        <dbReference type="ARBA" id="ARBA00009285"/>
    </source>
</evidence>
<dbReference type="Pfam" id="PF24048">
    <property type="entry name" value="LRR_NXF1-5"/>
    <property type="match status" value="1"/>
</dbReference>
<comment type="caution">
    <text evidence="12">The sequence shown here is derived from an EMBL/GenBank/DDBJ whole genome shotgun (WGS) entry which is preliminary data.</text>
</comment>
<evidence type="ECO:0000256" key="3">
    <source>
        <dbReference type="ARBA" id="ARBA00022448"/>
    </source>
</evidence>
<dbReference type="InterPro" id="IPR035979">
    <property type="entry name" value="RBD_domain_sf"/>
</dbReference>
<dbReference type="PROSITE" id="PS50177">
    <property type="entry name" value="NTF2_DOMAIN"/>
    <property type="match status" value="1"/>
</dbReference>
<dbReference type="InterPro" id="IPR030217">
    <property type="entry name" value="NXF_fam"/>
</dbReference>
<dbReference type="InterPro" id="IPR018222">
    <property type="entry name" value="Nuclear_transport_factor_2_euk"/>
</dbReference>
<dbReference type="GO" id="GO:0005635">
    <property type="term" value="C:nuclear envelope"/>
    <property type="evidence" value="ECO:0007669"/>
    <property type="project" value="UniProtKB-ARBA"/>
</dbReference>
<dbReference type="GO" id="GO:0005654">
    <property type="term" value="C:nucleoplasm"/>
    <property type="evidence" value="ECO:0007669"/>
    <property type="project" value="UniProtKB-SubCell"/>
</dbReference>
<feature type="domain" description="NTF2" evidence="10">
    <location>
        <begin position="397"/>
        <end position="543"/>
    </location>
</feature>
<keyword evidence="7" id="KW-0694">RNA-binding</keyword>
<evidence type="ECO:0000259" key="10">
    <source>
        <dbReference type="PROSITE" id="PS50177"/>
    </source>
</evidence>
<dbReference type="PANTHER" id="PTHR10662">
    <property type="entry name" value="NUCLEAR RNA EXPORT FACTOR"/>
    <property type="match status" value="1"/>
</dbReference>
<dbReference type="InterPro" id="IPR009060">
    <property type="entry name" value="UBA-like_sf"/>
</dbReference>
<keyword evidence="8" id="KW-0539">Nucleus</keyword>
<dbReference type="InterPro" id="IPR001611">
    <property type="entry name" value="Leu-rich_rpt"/>
</dbReference>